<dbReference type="GO" id="GO:0006508">
    <property type="term" value="P:proteolysis"/>
    <property type="evidence" value="ECO:0007669"/>
    <property type="project" value="UniProtKB-KW"/>
</dbReference>
<protein>
    <recommendedName>
        <fullName evidence="13">Ovochymase 2</fullName>
    </recommendedName>
</protein>
<sequence length="765" mass="83648">MNLQQSVSLRIRGSHFCAAAILTDHWLLTAAHCFASVSTDFLHKIEAVAGEFNQRKVDRGEQNFHVRTVMFHEKYQRTSPMSYDIALIEISGRIHFGDFIKPVCLPHPGERFPPKTMCVVGGWGRITERGPLPSVLQEVHLDLLEQSKCKHVLQTLRPGQKTFTVLCAGPETGRRDACQGDSGGPLLCSRADGSWVAVGVTSWGKGCGRSWNDNKIKPSSRRGSPGIFTDVLMFLPWIKSNLRKELDVGVDRSLCSVPDGVVPGNEGIIRNPAHSGQSYNHNEMCLWSIRVAAGERILLEFLEFDLENDTECQSDHLTVYVDEDRRIGQFCGSQSPSPILIGGSHSVTVQFVSDVSRTGAGFAIQISGVGEDYSFGGECGTVVLLQPKGVVRSPAYPQAYSNNTLCRWVIYAPEGHIVKLDFDDFDLEESENCKYDSLTVFGDIDGKDEIVVVCGMSVPPAVLSHNRIMLLQFSTDNTISARGFNATLSFISEKDLQNTAYEDQGEEADDDSEVITPHSQAALCGMPDISGLETLRREEDDGKLLWLLHVSIGLGAGHDCSGAIIQSQWILTDAHCVYDLEERLLRILSVTIGGSKKQTCDVIRVHINPYYNPSSPEYNVALLQLSSPLNLSESAHPVYPLLDTLPPLLGSGVGQPNVVCHLSSFTSGHGQYRPVRLKISVLEQAVCEQQHRTRLTPTLLCAGLSSGESCMGRSCTTHWNGGPLVCQTNTSEVVLMGLKSWGEPCGGIQKLAVYSSVPCTGSQSI</sequence>
<comment type="caution">
    <text evidence="7">Lacks conserved residue(s) required for the propagation of feature annotation.</text>
</comment>
<dbReference type="PROSITE" id="PS00134">
    <property type="entry name" value="TRYPSIN_HIS"/>
    <property type="match status" value="1"/>
</dbReference>
<dbReference type="InterPro" id="IPR001254">
    <property type="entry name" value="Trypsin_dom"/>
</dbReference>
<dbReference type="SMART" id="SM00042">
    <property type="entry name" value="CUB"/>
    <property type="match status" value="2"/>
</dbReference>
<dbReference type="FunFam" id="2.40.10.10:FF:000068">
    <property type="entry name" value="transmembrane protease serine 2"/>
    <property type="match status" value="1"/>
</dbReference>
<organism evidence="11 12">
    <name type="scientific">Culter alburnus</name>
    <name type="common">Topmouth culter</name>
    <dbReference type="NCBI Taxonomy" id="194366"/>
    <lineage>
        <taxon>Eukaryota</taxon>
        <taxon>Metazoa</taxon>
        <taxon>Chordata</taxon>
        <taxon>Craniata</taxon>
        <taxon>Vertebrata</taxon>
        <taxon>Euteleostomi</taxon>
        <taxon>Actinopterygii</taxon>
        <taxon>Neopterygii</taxon>
        <taxon>Teleostei</taxon>
        <taxon>Ostariophysi</taxon>
        <taxon>Cypriniformes</taxon>
        <taxon>Xenocyprididae</taxon>
        <taxon>Xenocypridinae</taxon>
        <taxon>Culter</taxon>
    </lineage>
</organism>
<dbReference type="InterPro" id="IPR018114">
    <property type="entry name" value="TRYPSIN_HIS"/>
</dbReference>
<evidence type="ECO:0000313" key="12">
    <source>
        <dbReference type="Proteomes" id="UP001479290"/>
    </source>
</evidence>
<dbReference type="PANTHER" id="PTHR24252:SF7">
    <property type="entry name" value="HYALIN"/>
    <property type="match status" value="1"/>
</dbReference>
<proteinExistence type="inferred from homology"/>
<dbReference type="Gene3D" id="2.60.120.290">
    <property type="entry name" value="Spermadhesin, CUB domain"/>
    <property type="match status" value="2"/>
</dbReference>
<dbReference type="PANTHER" id="PTHR24252">
    <property type="entry name" value="ACROSIN-RELATED"/>
    <property type="match status" value="1"/>
</dbReference>
<keyword evidence="1 8" id="KW-0645">Protease</keyword>
<feature type="domain" description="CUB" evidence="9">
    <location>
        <begin position="255"/>
        <end position="369"/>
    </location>
</feature>
<dbReference type="CDD" id="cd00190">
    <property type="entry name" value="Tryp_SPc"/>
    <property type="match status" value="1"/>
</dbReference>
<dbReference type="InterPro" id="IPR035914">
    <property type="entry name" value="Sperma_CUB_dom_sf"/>
</dbReference>
<feature type="domain" description="Peptidase S1" evidence="10">
    <location>
        <begin position="529"/>
        <end position="765"/>
    </location>
</feature>
<keyword evidence="3 8" id="KW-0378">Hydrolase</keyword>
<evidence type="ECO:0000256" key="8">
    <source>
        <dbReference type="RuleBase" id="RU363034"/>
    </source>
</evidence>
<dbReference type="Gene3D" id="2.40.10.10">
    <property type="entry name" value="Trypsin-like serine proteases"/>
    <property type="match status" value="3"/>
</dbReference>
<dbReference type="Pfam" id="PF00431">
    <property type="entry name" value="CUB"/>
    <property type="match status" value="2"/>
</dbReference>
<dbReference type="GO" id="GO:0004252">
    <property type="term" value="F:serine-type endopeptidase activity"/>
    <property type="evidence" value="ECO:0007669"/>
    <property type="project" value="InterPro"/>
</dbReference>
<evidence type="ECO:0008006" key="13">
    <source>
        <dbReference type="Google" id="ProtNLM"/>
    </source>
</evidence>
<dbReference type="CDD" id="cd00041">
    <property type="entry name" value="CUB"/>
    <property type="match status" value="2"/>
</dbReference>
<dbReference type="InterPro" id="IPR043504">
    <property type="entry name" value="Peptidase_S1_PA_chymotrypsin"/>
</dbReference>
<accession>A0AAW1YW24</accession>
<keyword evidence="5 7" id="KW-1015">Disulfide bond</keyword>
<feature type="disulfide bond" evidence="7">
    <location>
        <begin position="379"/>
        <end position="406"/>
    </location>
</feature>
<dbReference type="FunFam" id="2.40.10.10:FF:000002">
    <property type="entry name" value="Transmembrane protease serine"/>
    <property type="match status" value="1"/>
</dbReference>
<dbReference type="InterPro" id="IPR033116">
    <property type="entry name" value="TRYPSIN_SER"/>
</dbReference>
<dbReference type="SUPFAM" id="SSF49854">
    <property type="entry name" value="Spermadhesin, CUB domain"/>
    <property type="match status" value="2"/>
</dbReference>
<dbReference type="Proteomes" id="UP001479290">
    <property type="component" value="Unassembled WGS sequence"/>
</dbReference>
<dbReference type="Pfam" id="PF00089">
    <property type="entry name" value="Trypsin"/>
    <property type="match status" value="2"/>
</dbReference>
<evidence type="ECO:0000256" key="1">
    <source>
        <dbReference type="ARBA" id="ARBA00022670"/>
    </source>
</evidence>
<gene>
    <name evidence="11" type="ORF">ABG768_018082</name>
</gene>
<keyword evidence="12" id="KW-1185">Reference proteome</keyword>
<dbReference type="InterPro" id="IPR009003">
    <property type="entry name" value="Peptidase_S1_PA"/>
</dbReference>
<dbReference type="InterPro" id="IPR000859">
    <property type="entry name" value="CUB_dom"/>
</dbReference>
<dbReference type="PROSITE" id="PS50240">
    <property type="entry name" value="TRYPSIN_DOM"/>
    <property type="match status" value="2"/>
</dbReference>
<evidence type="ECO:0000259" key="10">
    <source>
        <dbReference type="PROSITE" id="PS50240"/>
    </source>
</evidence>
<dbReference type="PRINTS" id="PR00722">
    <property type="entry name" value="CHYMOTRYPSIN"/>
</dbReference>
<reference evidence="11 12" key="1">
    <citation type="submission" date="2024-05" db="EMBL/GenBank/DDBJ databases">
        <title>A high-quality chromosomal-level genome assembly of Topmouth culter (Culter alburnus).</title>
        <authorList>
            <person name="Zhao H."/>
        </authorList>
    </citation>
    <scope>NUCLEOTIDE SEQUENCE [LARGE SCALE GENOMIC DNA]</scope>
    <source>
        <strain evidence="11">CATC2023</strain>
        <tissue evidence="11">Muscle</tissue>
    </source>
</reference>
<dbReference type="SUPFAM" id="SSF50494">
    <property type="entry name" value="Trypsin-like serine proteases"/>
    <property type="match status" value="2"/>
</dbReference>
<evidence type="ECO:0000256" key="3">
    <source>
        <dbReference type="ARBA" id="ARBA00022801"/>
    </source>
</evidence>
<comment type="similarity">
    <text evidence="6">Belongs to the peptidase S1 family. CLIP subfamily.</text>
</comment>
<dbReference type="EMBL" id="JAWDJR010000024">
    <property type="protein sequence ID" value="KAK9952229.1"/>
    <property type="molecule type" value="Genomic_DNA"/>
</dbReference>
<dbReference type="PROSITE" id="PS01180">
    <property type="entry name" value="CUB"/>
    <property type="match status" value="2"/>
</dbReference>
<keyword evidence="2" id="KW-0677">Repeat</keyword>
<dbReference type="PROSITE" id="PS00135">
    <property type="entry name" value="TRYPSIN_SER"/>
    <property type="match status" value="1"/>
</dbReference>
<evidence type="ECO:0000259" key="9">
    <source>
        <dbReference type="PROSITE" id="PS01180"/>
    </source>
</evidence>
<dbReference type="AlphaFoldDB" id="A0AAW1YW24"/>
<evidence type="ECO:0000256" key="6">
    <source>
        <dbReference type="ARBA" id="ARBA00024195"/>
    </source>
</evidence>
<feature type="domain" description="CUB" evidence="9">
    <location>
        <begin position="379"/>
        <end position="491"/>
    </location>
</feature>
<dbReference type="SMART" id="SM00020">
    <property type="entry name" value="Tryp_SPc"/>
    <property type="match status" value="2"/>
</dbReference>
<comment type="caution">
    <text evidence="11">The sequence shown here is derived from an EMBL/GenBank/DDBJ whole genome shotgun (WGS) entry which is preliminary data.</text>
</comment>
<evidence type="ECO:0000313" key="11">
    <source>
        <dbReference type="EMBL" id="KAK9952229.1"/>
    </source>
</evidence>
<keyword evidence="4 8" id="KW-0720">Serine protease</keyword>
<evidence type="ECO:0000256" key="7">
    <source>
        <dbReference type="PROSITE-ProRule" id="PRU00059"/>
    </source>
</evidence>
<dbReference type="FunFam" id="2.60.120.290:FF:000013">
    <property type="entry name" value="Membrane frizzled-related protein"/>
    <property type="match status" value="1"/>
</dbReference>
<evidence type="ECO:0000256" key="2">
    <source>
        <dbReference type="ARBA" id="ARBA00022737"/>
    </source>
</evidence>
<name>A0AAW1YW24_CULAL</name>
<evidence type="ECO:0000256" key="4">
    <source>
        <dbReference type="ARBA" id="ARBA00022825"/>
    </source>
</evidence>
<feature type="domain" description="Peptidase S1" evidence="10">
    <location>
        <begin position="1"/>
        <end position="243"/>
    </location>
</feature>
<dbReference type="InterPro" id="IPR001314">
    <property type="entry name" value="Peptidase_S1A"/>
</dbReference>
<evidence type="ECO:0000256" key="5">
    <source>
        <dbReference type="ARBA" id="ARBA00023157"/>
    </source>
</evidence>
<dbReference type="FunFam" id="2.60.120.290:FF:000005">
    <property type="entry name" value="Procollagen C-endopeptidase enhancer 1"/>
    <property type="match status" value="1"/>
</dbReference>